<feature type="signal peptide" evidence="1">
    <location>
        <begin position="1"/>
        <end position="19"/>
    </location>
</feature>
<evidence type="ECO:0000256" key="1">
    <source>
        <dbReference type="SAM" id="SignalP"/>
    </source>
</evidence>
<reference evidence="3" key="1">
    <citation type="submission" date="2016-10" db="EMBL/GenBank/DDBJ databases">
        <authorList>
            <person name="Varghese N."/>
            <person name="Submissions S."/>
        </authorList>
    </citation>
    <scope>NUCLEOTIDE SEQUENCE [LARGE SCALE GENOMIC DNA]</scope>
    <source>
        <strain evidence="3">DSM 11578</strain>
    </source>
</reference>
<sequence length="229" mass="25292">MKKTLALISLLAISPLSFAEDGLQLGMVTLDTSASMDVENDELITRLQVFEQGKDPAKLTNMVNKKTALVLDAVKNFKAIKAETSNYSTQPIYDDGKIASWRVSQQLTLETRQFDQMSQFIADINTLANIQSMQFMVSDDRAEKVKTELLKQAISKFKDKAKLISHEFDRSGYEIVSISIDGNAFNPMPMMERANMLSADMQMKGAPAALAGGSNEVSVNVRGSIKLNQ</sequence>
<dbReference type="Gene3D" id="3.30.70.2970">
    <property type="entry name" value="Protein of unknown function (DUF541), domain 2"/>
    <property type="match status" value="1"/>
</dbReference>
<accession>A0A1I3XIR8</accession>
<protein>
    <submittedName>
        <fullName evidence="2">Predicted secreted protein</fullName>
    </submittedName>
</protein>
<feature type="chain" id="PRO_5011532708" evidence="1">
    <location>
        <begin position="20"/>
        <end position="229"/>
    </location>
</feature>
<evidence type="ECO:0000313" key="3">
    <source>
        <dbReference type="Proteomes" id="UP000198924"/>
    </source>
</evidence>
<proteinExistence type="predicted"/>
<dbReference type="STRING" id="45496.SAMN04488079_10669"/>
<dbReference type="Gene3D" id="3.30.110.170">
    <property type="entry name" value="Protein of unknown function (DUF541), domain 1"/>
    <property type="match status" value="1"/>
</dbReference>
<dbReference type="InterPro" id="IPR052022">
    <property type="entry name" value="26kDa_periplasmic_antigen"/>
</dbReference>
<dbReference type="GO" id="GO:0006974">
    <property type="term" value="P:DNA damage response"/>
    <property type="evidence" value="ECO:0007669"/>
    <property type="project" value="TreeGrafter"/>
</dbReference>
<evidence type="ECO:0000313" key="2">
    <source>
        <dbReference type="EMBL" id="SFK18946.1"/>
    </source>
</evidence>
<dbReference type="AlphaFoldDB" id="A0A1I3XIR8"/>
<gene>
    <name evidence="2" type="ORF">SAMN04488079_10669</name>
</gene>
<dbReference type="EMBL" id="FOSH01000006">
    <property type="protein sequence ID" value="SFK18946.1"/>
    <property type="molecule type" value="Genomic_DNA"/>
</dbReference>
<keyword evidence="1" id="KW-0732">Signal</keyword>
<dbReference type="Proteomes" id="UP000198924">
    <property type="component" value="Unassembled WGS sequence"/>
</dbReference>
<keyword evidence="3" id="KW-1185">Reference proteome</keyword>
<dbReference type="OrthoDB" id="7062395at2"/>
<dbReference type="InterPro" id="IPR007497">
    <property type="entry name" value="SIMPL/DUF541"/>
</dbReference>
<dbReference type="Pfam" id="PF04402">
    <property type="entry name" value="SIMPL"/>
    <property type="match status" value="1"/>
</dbReference>
<dbReference type="PANTHER" id="PTHR34387">
    <property type="entry name" value="SLR1258 PROTEIN"/>
    <property type="match status" value="1"/>
</dbReference>
<organism evidence="2 3">
    <name type="scientific">Methylophaga sulfidovorans</name>
    <dbReference type="NCBI Taxonomy" id="45496"/>
    <lineage>
        <taxon>Bacteria</taxon>
        <taxon>Pseudomonadati</taxon>
        <taxon>Pseudomonadota</taxon>
        <taxon>Gammaproteobacteria</taxon>
        <taxon>Thiotrichales</taxon>
        <taxon>Piscirickettsiaceae</taxon>
        <taxon>Methylophaga</taxon>
    </lineage>
</organism>
<dbReference type="PANTHER" id="PTHR34387:SF1">
    <property type="entry name" value="PERIPLASMIC IMMUNOGENIC PROTEIN"/>
    <property type="match status" value="1"/>
</dbReference>
<dbReference type="RefSeq" id="WP_091712550.1">
    <property type="nucleotide sequence ID" value="NZ_FOSH01000006.1"/>
</dbReference>
<name>A0A1I3XIR8_9GAMM</name>